<organism evidence="1 2">
    <name type="scientific">Pantoea piersonii</name>
    <dbReference type="NCBI Taxonomy" id="2364647"/>
    <lineage>
        <taxon>Bacteria</taxon>
        <taxon>Pseudomonadati</taxon>
        <taxon>Pseudomonadota</taxon>
        <taxon>Gammaproteobacteria</taxon>
        <taxon>Enterobacterales</taxon>
        <taxon>Erwiniaceae</taxon>
        <taxon>Pantoea</taxon>
    </lineage>
</organism>
<protein>
    <submittedName>
        <fullName evidence="1">Uncharacterized protein</fullName>
    </submittedName>
</protein>
<dbReference type="KEGG" id="kpie:N5580_01065"/>
<evidence type="ECO:0000313" key="1">
    <source>
        <dbReference type="EMBL" id="WBG91189.1"/>
    </source>
</evidence>
<dbReference type="AlphaFoldDB" id="A0AAJ5UA17"/>
<keyword evidence="2" id="KW-1185">Reference proteome</keyword>
<dbReference type="EMBL" id="CP104758">
    <property type="protein sequence ID" value="WBG91189.1"/>
    <property type="molecule type" value="Genomic_DNA"/>
</dbReference>
<evidence type="ECO:0000313" key="2">
    <source>
        <dbReference type="Proteomes" id="UP001211544"/>
    </source>
</evidence>
<proteinExistence type="predicted"/>
<gene>
    <name evidence="1" type="ORF">N5580_01065</name>
</gene>
<accession>A0AAJ5UA17</accession>
<dbReference type="RefSeq" id="WP_126689812.1">
    <property type="nucleotide sequence ID" value="NZ_CP104758.1"/>
</dbReference>
<dbReference type="Proteomes" id="UP001211544">
    <property type="component" value="Chromosome"/>
</dbReference>
<sequence length="77" mass="8636">MVTEIISVICFTLSLTSRREVISRAAEKVGLIELIHLPEKLHFVELLFTGKSIYDAERSENTIPFFPSVSRSAVIAD</sequence>
<reference evidence="1 2" key="1">
    <citation type="journal article" date="2022" name="J Glob Antimicrob Resist">
        <title>First complete genome of a multidrug resistant strain of the novel human pathogen Kalamiella piersonii (GABEKP28) identified in human saliva.</title>
        <authorList>
            <person name="McDonagh F."/>
            <person name="Singh N.K."/>
            <person name="Venkateswaran K."/>
            <person name="Lonappan A.M."/>
            <person name="Hallahan B."/>
            <person name="Tuohy A."/>
            <person name="Burke L."/>
            <person name="Kovarova A."/>
            <person name="Miliotis G."/>
        </authorList>
    </citation>
    <scope>NUCLEOTIDE SEQUENCE [LARGE SCALE GENOMIC DNA]</scope>
    <source>
        <strain evidence="1 2">GABEKP28</strain>
    </source>
</reference>
<name>A0AAJ5UA17_9GAMM</name>